<feature type="region of interest" description="Disordered" evidence="1">
    <location>
        <begin position="861"/>
        <end position="970"/>
    </location>
</feature>
<feature type="region of interest" description="Disordered" evidence="1">
    <location>
        <begin position="1030"/>
        <end position="1056"/>
    </location>
</feature>
<feature type="region of interest" description="Disordered" evidence="1">
    <location>
        <begin position="800"/>
        <end position="834"/>
    </location>
</feature>
<dbReference type="InterPro" id="IPR047589">
    <property type="entry name" value="DUF11_rpt"/>
</dbReference>
<evidence type="ECO:0000259" key="2">
    <source>
        <dbReference type="Pfam" id="PF01345"/>
    </source>
</evidence>
<dbReference type="Pfam" id="PF01345">
    <property type="entry name" value="DUF11"/>
    <property type="match status" value="2"/>
</dbReference>
<dbReference type="Proteomes" id="UP001501243">
    <property type="component" value="Unassembled WGS sequence"/>
</dbReference>
<accession>A0ABP8QD82</accession>
<proteinExistence type="predicted"/>
<protein>
    <recommendedName>
        <fullName evidence="6">Secretion system C-terminal sorting domain-containing protein</fullName>
    </recommendedName>
</protein>
<sequence>MAGRSQAQRHEYQPSLQDGTSATPTRTTAAPSGKRTYGILAAATANNVYTSVAPNSGLAYIPSPSVSGSNTVTTYTYTISTTAAGQGTYYAYDANGNNTTRIQLTAGTKAVNATNYPNIAFQPAANFVGNITFTYTVTDNTGAVSNVASYNIAVTNTTAKAQTSQILLSTFGATRLSLPLAGTPATNNTIQNYIINTLPDASAGILSLNGMAVTAGQTIALADVNNLFFAPVAGFFGTAVFNYAAKDNTGAAAPAGYGIPVSLGTCGTGTGQRSLIDFTSRAIGESFSTTNTITVDGVTVVASPGAYPFTNSSATTSSLDVQDLNGLPGKGIAWQEDYDNTTGNTKTSTVTFTFSKPLTNFTLTVGDLDRNFSTAANQGYIDQMTFDGYDANGNKITLPAANVSNGSATTYSGSNVVTATDNSTSNPADNVVITFPQAITRLTLTYKNIVNATDAGFQFVVIPQFSWCSQAEVQTTISGPTTAVTGQTVYYYASTTNTGPATATNDVVTLNLSSKPAANAVTVTNGTYNASTGIVTFNPADIASGATVTNLVSYVATATTMGTAASTSNAYDANAADNNGSAASAQVTTTVSPTGAAGTAANCATAGRDGAASLATNPNTYYPSNGTQSLMGGTSTTITVGAARGAGTTIAAGDLLLVVQMQGADINFTDSDSYGDGLAGGSANGTSVTNNFTAGTYEYVTVASVSAGFSATTGGTITLATALRNSYSNAVATASTGQRTFQVIRVPQYTNAALTANLVPAPWNGTTGGIVALDVDGQLNLNGFTIDASGMGFRGGAGRKLNGTGTGTTPSTTTYRSSAGLNTGGTKGEGIAGTPRYVNDPTYAAANNALLDTQSTTTTGYPTLLPATLTDGYPSGDNGRGAPGNAGGGGTDGNPTSNNQNTGGGGGANGGRGGRGGNAWNSNQPVGGEPGAAFPAASSSRLILGGGGGAGTTNDGTGTPSSGFASSGAAGGGAVLVRTGTLTGTGSILANGANANNTVGNDGSGGGGAGGSILVTATYGQTATLTLTANGGTGGTNNGQGTQANPANHGPGGGGGGGVIFTNSVVAATATSNGAANGTTQPGTVAFGAEAGTIGVSNAAISNSIANSLTGATCVADVTTALMGPQTVSPGQPTGTYTATFTNEGPNSASTVTRTVTLPAGATNVVLPTGATLSGSTIDFGTATSLASGASNAFAFSFTPATSASGTVAITSNVMTAASQGTDTAPNTSTINATVAPVVDVTTTIAATTSSVAAGTASGTPKFTVTFSNTVANSTATGIMASVQLPAGLTNVAFPSGTAGSYNATTGLVTYPSVTSLTNGSPVTSVITFDAPATGPVVATSAVTTTTSEAGQTATNKATTSMAITPAFDLTTTLNGPASAVPGSEVTLAVTSTNSGPSAANATETLTLTSGLTNVYVSNGGVYNPATTTQSIVSNGVTYSVPAGSVVFPTIASLPAGQTVANSVSYTQPGTAFSPSAAVSTTTSGETTTANNTAYLNGAATSTLLANATAGAGTANAYTQITTTTPSTTVGGTVALTVTTGNNGPNAATGVQQTVQLLPGLQGSLSIGGSTTSTSSGNVITFTNGSASGTTYNTLTGVVIFPALANGSNGSASATSVSNTITFVAPATIGNNGQLLAMAAVATTNTDPVLADNVASVAITLVQSGDVATSISGPATSLPGQAVQYTASFVNNGPMTATSVVETAQLPAGLGTVSITDPATGTASSGASYNSTTGLVTFPTLTTDLPGASQVFNLSFTAPAQSLRVSSNVAATSADAAPANNSASVATTIGAADLATTVVGPATAAVGNAVTYSVNTTNNGVSTATNTVTTLQLASGFSAATLQVNGQTGTLSNGVITYTFASGATATYNTSSGLVTFPTVANLASGASAANYVTFVMPSPASGQTAGVASASSNLTDPLPTNNTSSVATSVAPTTTTIADITATVSAGSSTATVNSGIVFTASYANNGPDAANVVPTLQLLPGLTTSTLTLGGATASANGSTISFSNGASYNTTTGLLTFATIASQASGAAATTYTVTVTAPANGPVVATAATTSATTEPNTAAAQANDVQSVSVSVTPLFDEITTLAGPASAAVGNAVTYTVTALNNGPSLTSNATTQTVTLPAGVAPLTGSISNGGTYSSTSNTITWTIPAGQGTGTAGAVANSFTLTQPAGGVTVTANVSVSGESNTNNDVAYLNGATSPTATTVANQAPLAFAVVNTLQNAQSNEAGGLATGLLISPLNASDPENSFATAKYTIVSVPTNISGGTTNQGVLYYSSDGTTTGTYSAVVAGQTLTDAQSKTLRFKAAAGFVGNASFTYLTTDAASSTSPVVEYTIPVQPDVDAATYTLTPTKGGTNNPYVVGDVIAFTTDVNGAVNNATTASVYQTNGQLQTGSNITGGIASATAGAFTSTRTGVNSLADLGLTLQPDGRIVVSNPGTISNPNLRSGTYSVSVTTVDANGGVTTQTVTFVIPSNPLPVVLTAFTATTVQNRDAQLAWTTASETNSAYFDVERSFDGASYTTIGQVAAKGTSLVASTYALTDAGVANRATGAVYYRLKQVDLDGKAAYSPVRTVSFTKAASLALSLYPNPAQYATGLDLSQLPATGTYQVQLLDATGRVVRSASLSGGQVQSLDLHELASGTYHVLVTGTRADGSALRQTLRLTKE</sequence>
<reference evidence="5" key="1">
    <citation type="journal article" date="2019" name="Int. J. Syst. Evol. Microbiol.">
        <title>The Global Catalogue of Microorganisms (GCM) 10K type strain sequencing project: providing services to taxonomists for standard genome sequencing and annotation.</title>
        <authorList>
            <consortium name="The Broad Institute Genomics Platform"/>
            <consortium name="The Broad Institute Genome Sequencing Center for Infectious Disease"/>
            <person name="Wu L."/>
            <person name="Ma J."/>
        </authorList>
    </citation>
    <scope>NUCLEOTIDE SEQUENCE [LARGE SCALE GENOMIC DNA]</scope>
    <source>
        <strain evidence="5">JCM 17841</strain>
    </source>
</reference>
<feature type="compositionally biased region" description="Polar residues" evidence="1">
    <location>
        <begin position="1906"/>
        <end position="1923"/>
    </location>
</feature>
<feature type="domain" description="Secretion system C-terminal sorting" evidence="3">
    <location>
        <begin position="2587"/>
        <end position="2650"/>
    </location>
</feature>
<dbReference type="EMBL" id="BAABGQ010000006">
    <property type="protein sequence ID" value="GAA4500701.1"/>
    <property type="molecule type" value="Genomic_DNA"/>
</dbReference>
<organism evidence="4 5">
    <name type="scientific">Hymenobacter ginsengisoli</name>
    <dbReference type="NCBI Taxonomy" id="1051626"/>
    <lineage>
        <taxon>Bacteria</taxon>
        <taxon>Pseudomonadati</taxon>
        <taxon>Bacteroidota</taxon>
        <taxon>Cytophagia</taxon>
        <taxon>Cytophagales</taxon>
        <taxon>Hymenobacteraceae</taxon>
        <taxon>Hymenobacter</taxon>
    </lineage>
</organism>
<evidence type="ECO:0000313" key="5">
    <source>
        <dbReference type="Proteomes" id="UP001501243"/>
    </source>
</evidence>
<feature type="domain" description="DUF11" evidence="2">
    <location>
        <begin position="2084"/>
        <end position="2195"/>
    </location>
</feature>
<evidence type="ECO:0008006" key="6">
    <source>
        <dbReference type="Google" id="ProtNLM"/>
    </source>
</evidence>
<feature type="compositionally biased region" description="Gly residues" evidence="1">
    <location>
        <begin position="902"/>
        <end position="917"/>
    </location>
</feature>
<evidence type="ECO:0000256" key="1">
    <source>
        <dbReference type="SAM" id="MobiDB-lite"/>
    </source>
</evidence>
<dbReference type="InterPro" id="IPR026444">
    <property type="entry name" value="Secre_tail"/>
</dbReference>
<comment type="caution">
    <text evidence="4">The sequence shown here is derived from an EMBL/GenBank/DDBJ whole genome shotgun (WGS) entry which is preliminary data.</text>
</comment>
<feature type="compositionally biased region" description="Low complexity" evidence="1">
    <location>
        <begin position="952"/>
        <end position="968"/>
    </location>
</feature>
<gene>
    <name evidence="4" type="ORF">GCM10023172_21410</name>
</gene>
<dbReference type="NCBIfam" id="TIGR01451">
    <property type="entry name" value="B_ant_repeat"/>
    <property type="match status" value="1"/>
</dbReference>
<dbReference type="InterPro" id="IPR001434">
    <property type="entry name" value="OmcB-like_DUF11"/>
</dbReference>
<feature type="compositionally biased region" description="Gly residues" evidence="1">
    <location>
        <begin position="878"/>
        <end position="892"/>
    </location>
</feature>
<dbReference type="Pfam" id="PF18962">
    <property type="entry name" value="Por_Secre_tail"/>
    <property type="match status" value="1"/>
</dbReference>
<feature type="compositionally biased region" description="Gly residues" evidence="1">
    <location>
        <begin position="822"/>
        <end position="831"/>
    </location>
</feature>
<feature type="domain" description="DUF11" evidence="2">
    <location>
        <begin position="1675"/>
        <end position="1786"/>
    </location>
</feature>
<evidence type="ECO:0000313" key="4">
    <source>
        <dbReference type="EMBL" id="GAA4500701.1"/>
    </source>
</evidence>
<evidence type="ECO:0000259" key="3">
    <source>
        <dbReference type="Pfam" id="PF18962"/>
    </source>
</evidence>
<keyword evidence="5" id="KW-1185">Reference proteome</keyword>
<feature type="region of interest" description="Disordered" evidence="1">
    <location>
        <begin position="1"/>
        <end position="32"/>
    </location>
</feature>
<feature type="compositionally biased region" description="Low complexity" evidence="1">
    <location>
        <begin position="20"/>
        <end position="32"/>
    </location>
</feature>
<name>A0ABP8QD82_9BACT</name>
<feature type="region of interest" description="Disordered" evidence="1">
    <location>
        <begin position="1906"/>
        <end position="1929"/>
    </location>
</feature>